<dbReference type="EMBL" id="CP033923">
    <property type="protein sequence ID" value="AZA91281.1"/>
    <property type="molecule type" value="Genomic_DNA"/>
</dbReference>
<dbReference type="Proteomes" id="UP000278288">
    <property type="component" value="Chromosome"/>
</dbReference>
<name>A0AAD1DR03_CHRNA</name>
<evidence type="ECO:0000313" key="2">
    <source>
        <dbReference type="Proteomes" id="UP000278288"/>
    </source>
</evidence>
<gene>
    <name evidence="1" type="ORF">EG343_11850</name>
</gene>
<accession>A0AAD1DR03</accession>
<evidence type="ECO:0000313" key="1">
    <source>
        <dbReference type="EMBL" id="AZA91281.1"/>
    </source>
</evidence>
<dbReference type="AlphaFoldDB" id="A0AAD1DR03"/>
<dbReference type="KEGG" id="cnk:EG343_11850"/>
<sequence>MKKKIALLIPHHFNLYNSIVKNLELNNYNVELLVLTDKDFKYKNIGEKLSNFVQKTFLKNKNFKSQLRVRRHSEELLEKLNHIKDPFDYALVIRPDYFTKESLAMLKQKSRIFAAYQWDGFQRYPGIVDYIKLFDRFFVFDKDDYFQYKDQYSNLFPATNFYIDSYEKSDKTSKDEVFFLGSYLENRIDEIISIADYFEKQKIETNIQIVYTRSNIPEKLANSSVKIRAHILTYSEMIYEIQKYNYLLEFHNTSIHNGLSFRVFEALCFKKKLITNNPEVKNYDFYHPNNILVWEGQNYDDIIPFLEKEYVEVAPDIYKKYAFSNWIRYIFNDHPYQPINFKEN</sequence>
<dbReference type="RefSeq" id="WP_123857968.1">
    <property type="nucleotide sequence ID" value="NZ_CP033923.1"/>
</dbReference>
<keyword evidence="2" id="KW-1185">Reference proteome</keyword>
<organism evidence="1 2">
    <name type="scientific">Chryseobacterium nakagawai</name>
    <dbReference type="NCBI Taxonomy" id="1241982"/>
    <lineage>
        <taxon>Bacteria</taxon>
        <taxon>Pseudomonadati</taxon>
        <taxon>Bacteroidota</taxon>
        <taxon>Flavobacteriia</taxon>
        <taxon>Flavobacteriales</taxon>
        <taxon>Weeksellaceae</taxon>
        <taxon>Chryseobacterium group</taxon>
        <taxon>Chryseobacterium</taxon>
    </lineage>
</organism>
<protein>
    <submittedName>
        <fullName evidence="1">Uncharacterized protein</fullName>
    </submittedName>
</protein>
<reference evidence="1 2" key="1">
    <citation type="submission" date="2018-11" db="EMBL/GenBank/DDBJ databases">
        <title>Proposal to divide the Flavobacteriaceae and reorganize its genera based on Amino Acid Identity values calculated from whole genome sequences.</title>
        <authorList>
            <person name="Nicholson A.C."/>
            <person name="Gulvik C.A."/>
            <person name="Whitney A.M."/>
            <person name="Humrighouse B.W."/>
            <person name="Bell M."/>
            <person name="Holmes B."/>
            <person name="Steigerwalt A.G."/>
            <person name="Villarma A."/>
            <person name="Sheth M."/>
            <person name="Batra D."/>
            <person name="Pryor J."/>
            <person name="Bernardet J.-F."/>
            <person name="Hugo C."/>
            <person name="Kampfer P."/>
            <person name="Newman J."/>
            <person name="McQuiston J.R."/>
        </authorList>
    </citation>
    <scope>NUCLEOTIDE SEQUENCE [LARGE SCALE GENOMIC DNA]</scope>
    <source>
        <strain evidence="1 2">G0041</strain>
    </source>
</reference>
<proteinExistence type="predicted"/>